<dbReference type="EMBL" id="JACKVK010000008">
    <property type="protein sequence ID" value="MCV7420905.1"/>
    <property type="molecule type" value="Genomic_DNA"/>
</dbReference>
<sequence length="95" mass="10003">MTGPDPTPAEPGPEAGIDELQADIEATRAELGDTARALTDKLDVKARASDAVTGVKRDLIDSTTTPEGTVKPSVAAVVAVVLLTIGVVVWRRRRR</sequence>
<name>A0A9X3BT99_9MYCO</name>
<keyword evidence="1" id="KW-0472">Membrane</keyword>
<dbReference type="AlphaFoldDB" id="A0A9X3BT99"/>
<gene>
    <name evidence="2" type="ORF">H7K45_10180</name>
</gene>
<feature type="transmembrane region" description="Helical" evidence="1">
    <location>
        <begin position="73"/>
        <end position="90"/>
    </location>
</feature>
<protein>
    <submittedName>
        <fullName evidence="2">DUF3618 domain-containing protein</fullName>
    </submittedName>
</protein>
<dbReference type="Pfam" id="PF12277">
    <property type="entry name" value="DUF3618"/>
    <property type="match status" value="1"/>
</dbReference>
<keyword evidence="3" id="KW-1185">Reference proteome</keyword>
<keyword evidence="1" id="KW-0812">Transmembrane</keyword>
<accession>A0A9X3BT99</accession>
<keyword evidence="1" id="KW-1133">Transmembrane helix</keyword>
<dbReference type="Proteomes" id="UP001141629">
    <property type="component" value="Unassembled WGS sequence"/>
</dbReference>
<dbReference type="RefSeq" id="WP_263995694.1">
    <property type="nucleotide sequence ID" value="NZ_JACKVK010000008.1"/>
</dbReference>
<reference evidence="2" key="1">
    <citation type="submission" date="2020-07" db="EMBL/GenBank/DDBJ databases">
        <authorList>
            <person name="Pettersson B.M.F."/>
            <person name="Behra P.R.K."/>
            <person name="Ramesh M."/>
            <person name="Das S."/>
            <person name="Dasgupta S."/>
            <person name="Kirsebom L.A."/>
        </authorList>
    </citation>
    <scope>NUCLEOTIDE SEQUENCE</scope>
    <source>
        <strain evidence="2">DSM 44838</strain>
    </source>
</reference>
<proteinExistence type="predicted"/>
<organism evidence="2 3">
    <name type="scientific">Mycobacterium yunnanensis</name>
    <dbReference type="NCBI Taxonomy" id="368477"/>
    <lineage>
        <taxon>Bacteria</taxon>
        <taxon>Bacillati</taxon>
        <taxon>Actinomycetota</taxon>
        <taxon>Actinomycetes</taxon>
        <taxon>Mycobacteriales</taxon>
        <taxon>Mycobacteriaceae</taxon>
        <taxon>Mycobacterium</taxon>
    </lineage>
</organism>
<comment type="caution">
    <text evidence="2">The sequence shown here is derived from an EMBL/GenBank/DDBJ whole genome shotgun (WGS) entry which is preliminary data.</text>
</comment>
<evidence type="ECO:0000313" key="3">
    <source>
        <dbReference type="Proteomes" id="UP001141629"/>
    </source>
</evidence>
<evidence type="ECO:0000256" key="1">
    <source>
        <dbReference type="SAM" id="Phobius"/>
    </source>
</evidence>
<dbReference type="InterPro" id="IPR022062">
    <property type="entry name" value="DUF3618"/>
</dbReference>
<evidence type="ECO:0000313" key="2">
    <source>
        <dbReference type="EMBL" id="MCV7420905.1"/>
    </source>
</evidence>
<reference evidence="2" key="2">
    <citation type="journal article" date="2022" name="BMC Genomics">
        <title>Comparative genome analysis of mycobacteria focusing on tRNA and non-coding RNA.</title>
        <authorList>
            <person name="Behra P.R.K."/>
            <person name="Pettersson B.M.F."/>
            <person name="Ramesh M."/>
            <person name="Das S."/>
            <person name="Dasgupta S."/>
            <person name="Kirsebom L.A."/>
        </authorList>
    </citation>
    <scope>NUCLEOTIDE SEQUENCE</scope>
    <source>
        <strain evidence="2">DSM 44838</strain>
    </source>
</reference>